<dbReference type="KEGG" id="hpel:HZS54_13055"/>
<protein>
    <submittedName>
        <fullName evidence="1">Uncharacterized protein</fullName>
    </submittedName>
</protein>
<dbReference type="AlphaFoldDB" id="A0A7D5T472"/>
<dbReference type="KEGG" id="hpel:HZS54_12750"/>
<reference evidence="1 3" key="1">
    <citation type="submission" date="2020-07" db="EMBL/GenBank/DDBJ databases">
        <title>Halosimplex litoreum sp. nov. and Halosimplex rubrum sp. nov., isolated from different salt environments.</title>
        <authorList>
            <person name="Cui H."/>
        </authorList>
    </citation>
    <scope>NUCLEOTIDE SEQUENCE [LARGE SCALE GENOMIC DNA]</scope>
    <source>
        <strain evidence="1 3">R2</strain>
    </source>
</reference>
<evidence type="ECO:0000313" key="3">
    <source>
        <dbReference type="Proteomes" id="UP000509346"/>
    </source>
</evidence>
<dbReference type="EMBL" id="CP058909">
    <property type="protein sequence ID" value="QLH82487.1"/>
    <property type="molecule type" value="Genomic_DNA"/>
</dbReference>
<name>A0A7D5T472_9EURY</name>
<proteinExistence type="predicted"/>
<evidence type="ECO:0000313" key="2">
    <source>
        <dbReference type="EMBL" id="QLH82487.1"/>
    </source>
</evidence>
<dbReference type="OrthoDB" id="324694at2157"/>
<sequence length="158" mass="17497">MTETVDLSCPRGCFDLEVTGSHDLRDDREFIEDVALADDTECPYCGGNIRALQELDGSRCVFCNVPVAGDEQHIRTDILGTMGYRHICKGHREHPNAIVCNDENPTGYRFCDRCERLVASVHQSGRCTGCETFLREGSVPDHYSAEAAAKIVEAGDDR</sequence>
<gene>
    <name evidence="1" type="ORF">HZS54_12750</name>
    <name evidence="2" type="ORF">HZS54_13055</name>
</gene>
<accession>A0A7D5T472</accession>
<keyword evidence="3" id="KW-1185">Reference proteome</keyword>
<evidence type="ECO:0000313" key="1">
    <source>
        <dbReference type="EMBL" id="QLH82431.1"/>
    </source>
</evidence>
<dbReference type="RefSeq" id="WP_179917582.1">
    <property type="nucleotide sequence ID" value="NZ_CP058909.1"/>
</dbReference>
<dbReference type="Proteomes" id="UP000509346">
    <property type="component" value="Chromosome"/>
</dbReference>
<organism evidence="1 3">
    <name type="scientific">Halosimplex pelagicum</name>
    <dbReference type="NCBI Taxonomy" id="869886"/>
    <lineage>
        <taxon>Archaea</taxon>
        <taxon>Methanobacteriati</taxon>
        <taxon>Methanobacteriota</taxon>
        <taxon>Stenosarchaea group</taxon>
        <taxon>Halobacteria</taxon>
        <taxon>Halobacteriales</taxon>
        <taxon>Haloarculaceae</taxon>
        <taxon>Halosimplex</taxon>
    </lineage>
</organism>
<dbReference type="EMBL" id="CP058909">
    <property type="protein sequence ID" value="QLH82431.1"/>
    <property type="molecule type" value="Genomic_DNA"/>
</dbReference>
<dbReference type="GeneID" id="56083534"/>